<dbReference type="AlphaFoldDB" id="W6RZV3"/>
<dbReference type="PATRIC" id="fig|1216932.3.peg.2833"/>
<keyword evidence="1" id="KW-0472">Membrane</keyword>
<accession>W6RZV3</accession>
<dbReference type="KEGG" id="clt:CM240_2871"/>
<dbReference type="HOGENOM" id="CLU_2567770_0_0_9"/>
<evidence type="ECO:0000313" key="2">
    <source>
        <dbReference type="EMBL" id="CDM69988.1"/>
    </source>
</evidence>
<dbReference type="EMBL" id="HG917869">
    <property type="protein sequence ID" value="CDM69988.1"/>
    <property type="molecule type" value="Genomic_DNA"/>
</dbReference>
<keyword evidence="1" id="KW-1133">Transmembrane helix</keyword>
<evidence type="ECO:0000313" key="3">
    <source>
        <dbReference type="Proteomes" id="UP000019426"/>
    </source>
</evidence>
<protein>
    <submittedName>
        <fullName evidence="2">Putative membrane protein</fullName>
    </submittedName>
</protein>
<keyword evidence="1" id="KW-0812">Transmembrane</keyword>
<evidence type="ECO:0000256" key="1">
    <source>
        <dbReference type="SAM" id="Phobius"/>
    </source>
</evidence>
<feature type="transmembrane region" description="Helical" evidence="1">
    <location>
        <begin position="12"/>
        <end position="33"/>
    </location>
</feature>
<proteinExistence type="predicted"/>
<feature type="transmembrane region" description="Helical" evidence="1">
    <location>
        <begin position="39"/>
        <end position="61"/>
    </location>
</feature>
<gene>
    <name evidence="2" type="ORF">CM240_2871</name>
</gene>
<reference evidence="2 3" key="1">
    <citation type="submission" date="2013-11" db="EMBL/GenBank/DDBJ databases">
        <title>Complete genome sequence of Clostridum sp. M2/40.</title>
        <authorList>
            <person name="Wibberg D."/>
            <person name="Puehler A."/>
            <person name="Schlueter A."/>
        </authorList>
    </citation>
    <scope>NUCLEOTIDE SEQUENCE [LARGE SCALE GENOMIC DNA]</scope>
    <source>
        <strain evidence="3">M2/40</strain>
    </source>
</reference>
<name>W6RZV3_9CLOT</name>
<sequence length="81" mass="8879">MLIKDVGNKLTKLAGVIFIVSIIASVGACFLVKTITGELIFGILASVGFLILYMPLSWIIYGVGEYIKTLKDLGEYMNYVD</sequence>
<dbReference type="STRING" id="1216932.CM240_2871"/>
<organism evidence="2 3">
    <name type="scientific">Clostridium bornimense</name>
    <dbReference type="NCBI Taxonomy" id="1216932"/>
    <lineage>
        <taxon>Bacteria</taxon>
        <taxon>Bacillati</taxon>
        <taxon>Bacillota</taxon>
        <taxon>Clostridia</taxon>
        <taxon>Eubacteriales</taxon>
        <taxon>Clostridiaceae</taxon>
        <taxon>Clostridium</taxon>
    </lineage>
</organism>
<dbReference type="PROSITE" id="PS51257">
    <property type="entry name" value="PROKAR_LIPOPROTEIN"/>
    <property type="match status" value="1"/>
</dbReference>
<dbReference type="Proteomes" id="UP000019426">
    <property type="component" value="Chromosome M2/40_rep2"/>
</dbReference>
<dbReference type="RefSeq" id="WP_044040162.1">
    <property type="nucleotide sequence ID" value="NZ_HG917869.1"/>
</dbReference>
<keyword evidence="3" id="KW-1185">Reference proteome</keyword>